<name>B6G9M6_9ACTN</name>
<dbReference type="AlphaFoldDB" id="B6G9M6"/>
<evidence type="ECO:0000256" key="1">
    <source>
        <dbReference type="SAM" id="MobiDB-lite"/>
    </source>
</evidence>
<protein>
    <submittedName>
        <fullName evidence="2">Uncharacterized protein</fullName>
    </submittedName>
</protein>
<dbReference type="EMBL" id="ABXJ01000043">
    <property type="protein sequence ID" value="EEA91033.1"/>
    <property type="molecule type" value="Genomic_DNA"/>
</dbReference>
<dbReference type="Proteomes" id="UP000003560">
    <property type="component" value="Unassembled WGS sequence"/>
</dbReference>
<accession>B6G9M6</accession>
<dbReference type="STRING" id="445975.COLSTE_00767"/>
<keyword evidence="3" id="KW-1185">Reference proteome</keyword>
<gene>
    <name evidence="2" type="ORF">COLSTE_00767</name>
</gene>
<evidence type="ECO:0000313" key="3">
    <source>
        <dbReference type="Proteomes" id="UP000003560"/>
    </source>
</evidence>
<comment type="caution">
    <text evidence="2">The sequence shown here is derived from an EMBL/GenBank/DDBJ whole genome shotgun (WGS) entry which is preliminary data.</text>
</comment>
<dbReference type="HOGENOM" id="CLU_2914572_0_0_11"/>
<reference evidence="2 3" key="2">
    <citation type="submission" date="2008-10" db="EMBL/GenBank/DDBJ databases">
        <authorList>
            <person name="Fulton L."/>
            <person name="Clifton S."/>
            <person name="Fulton B."/>
            <person name="Xu J."/>
            <person name="Minx P."/>
            <person name="Pepin K.H."/>
            <person name="Johnson M."/>
            <person name="Thiruvilangam P."/>
            <person name="Bhonagiri V."/>
            <person name="Nash W.E."/>
            <person name="Mardis E.R."/>
            <person name="Wilson R.K."/>
        </authorList>
    </citation>
    <scope>NUCLEOTIDE SEQUENCE [LARGE SCALE GENOMIC DNA]</scope>
    <source>
        <strain evidence="2 3">DSM 13279</strain>
    </source>
</reference>
<reference evidence="2 3" key="1">
    <citation type="submission" date="2008-10" db="EMBL/GenBank/DDBJ databases">
        <title>Draft genome sequence of Collinsella stercoris (DSM 13279).</title>
        <authorList>
            <person name="Sudarsanam P."/>
            <person name="Ley R."/>
            <person name="Guruge J."/>
            <person name="Turnbaugh P.J."/>
            <person name="Mahowald M."/>
            <person name="Liep D."/>
            <person name="Gordon J."/>
        </authorList>
    </citation>
    <scope>NUCLEOTIDE SEQUENCE [LARGE SCALE GENOMIC DNA]</scope>
    <source>
        <strain evidence="2 3">DSM 13279</strain>
    </source>
</reference>
<evidence type="ECO:0000313" key="2">
    <source>
        <dbReference type="EMBL" id="EEA91033.1"/>
    </source>
</evidence>
<feature type="region of interest" description="Disordered" evidence="1">
    <location>
        <begin position="1"/>
        <end position="30"/>
    </location>
</feature>
<proteinExistence type="predicted"/>
<organism evidence="2 3">
    <name type="scientific">Collinsella stercoris DSM 13279</name>
    <dbReference type="NCBI Taxonomy" id="445975"/>
    <lineage>
        <taxon>Bacteria</taxon>
        <taxon>Bacillati</taxon>
        <taxon>Actinomycetota</taxon>
        <taxon>Coriobacteriia</taxon>
        <taxon>Coriobacteriales</taxon>
        <taxon>Coriobacteriaceae</taxon>
        <taxon>Collinsella</taxon>
    </lineage>
</organism>
<sequence>MHRGVSYMSPSTQDMQRIPRKDMTQGIYRSPRKTCGILRAGHVARPTQDIENWGATTIGNT</sequence>